<feature type="region of interest" description="Disordered" evidence="1">
    <location>
        <begin position="66"/>
        <end position="87"/>
    </location>
</feature>
<evidence type="ECO:0000313" key="2">
    <source>
        <dbReference type="EMBL" id="KAK7085301.1"/>
    </source>
</evidence>
<dbReference type="AlphaFoldDB" id="A0AAN8XM54"/>
<keyword evidence="3" id="KW-1185">Reference proteome</keyword>
<protein>
    <submittedName>
        <fullName evidence="2">Uncharacterized protein</fullName>
    </submittedName>
</protein>
<gene>
    <name evidence="2" type="ORF">SK128_022932</name>
</gene>
<dbReference type="EMBL" id="JAXCGZ010001277">
    <property type="protein sequence ID" value="KAK7085301.1"/>
    <property type="molecule type" value="Genomic_DNA"/>
</dbReference>
<name>A0AAN8XM54_HALRR</name>
<proteinExistence type="predicted"/>
<accession>A0AAN8XM54</accession>
<evidence type="ECO:0000313" key="3">
    <source>
        <dbReference type="Proteomes" id="UP001381693"/>
    </source>
</evidence>
<sequence>MKVRSAKACWSLIWNKPFLFVSRSLYPSLIHSRVRKSLLEPDLEYAIPLCLNKFLFLFDQIQGQQKPAGASSGISHSSLSQQVSIPL</sequence>
<feature type="compositionally biased region" description="Low complexity" evidence="1">
    <location>
        <begin position="68"/>
        <end position="87"/>
    </location>
</feature>
<comment type="caution">
    <text evidence="2">The sequence shown here is derived from an EMBL/GenBank/DDBJ whole genome shotgun (WGS) entry which is preliminary data.</text>
</comment>
<organism evidence="2 3">
    <name type="scientific">Halocaridina rubra</name>
    <name type="common">Hawaiian red shrimp</name>
    <dbReference type="NCBI Taxonomy" id="373956"/>
    <lineage>
        <taxon>Eukaryota</taxon>
        <taxon>Metazoa</taxon>
        <taxon>Ecdysozoa</taxon>
        <taxon>Arthropoda</taxon>
        <taxon>Crustacea</taxon>
        <taxon>Multicrustacea</taxon>
        <taxon>Malacostraca</taxon>
        <taxon>Eumalacostraca</taxon>
        <taxon>Eucarida</taxon>
        <taxon>Decapoda</taxon>
        <taxon>Pleocyemata</taxon>
        <taxon>Caridea</taxon>
        <taxon>Atyoidea</taxon>
        <taxon>Atyidae</taxon>
        <taxon>Halocaridina</taxon>
    </lineage>
</organism>
<evidence type="ECO:0000256" key="1">
    <source>
        <dbReference type="SAM" id="MobiDB-lite"/>
    </source>
</evidence>
<dbReference type="Proteomes" id="UP001381693">
    <property type="component" value="Unassembled WGS sequence"/>
</dbReference>
<reference evidence="2 3" key="1">
    <citation type="submission" date="2023-11" db="EMBL/GenBank/DDBJ databases">
        <title>Halocaridina rubra genome assembly.</title>
        <authorList>
            <person name="Smith C."/>
        </authorList>
    </citation>
    <scope>NUCLEOTIDE SEQUENCE [LARGE SCALE GENOMIC DNA]</scope>
    <source>
        <strain evidence="2">EP-1</strain>
        <tissue evidence="2">Whole</tissue>
    </source>
</reference>